<name>C7DH46_MICA2</name>
<dbReference type="AlphaFoldDB" id="C7DH46"/>
<gene>
    <name evidence="1" type="ORF">UNLARM2_0392</name>
</gene>
<dbReference type="EMBL" id="GG697240">
    <property type="protein sequence ID" value="EET89948.1"/>
    <property type="molecule type" value="Genomic_DNA"/>
</dbReference>
<evidence type="ECO:0000313" key="1">
    <source>
        <dbReference type="EMBL" id="EET89948.1"/>
    </source>
</evidence>
<evidence type="ECO:0000313" key="2">
    <source>
        <dbReference type="Proteomes" id="UP000332487"/>
    </source>
</evidence>
<proteinExistence type="predicted"/>
<reference evidence="1 2" key="1">
    <citation type="journal article" date="2009" name="Genome Biol.">
        <title>Community-wide analysis of microbial genome sequence signatures.</title>
        <authorList>
            <person name="Dick G.J."/>
            <person name="Andersson A.F."/>
            <person name="Baker B.J."/>
            <person name="Simmons S.L."/>
            <person name="Thomas B.C."/>
            <person name="Yelton A.P."/>
            <person name="Banfield J.F."/>
        </authorList>
    </citation>
    <scope>NUCLEOTIDE SEQUENCE [LARGE SCALE GENOMIC DNA]</scope>
    <source>
        <strain evidence="1">ARMAN-2</strain>
    </source>
</reference>
<keyword evidence="2" id="KW-1185">Reference proteome</keyword>
<protein>
    <submittedName>
        <fullName evidence="1">Uncharacterized protein</fullName>
    </submittedName>
</protein>
<organism evidence="1 2">
    <name type="scientific">Candidatus Micrarchaeum acidiphilum ARMAN-2</name>
    <dbReference type="NCBI Taxonomy" id="425595"/>
    <lineage>
        <taxon>Archaea</taxon>
        <taxon>Candidatus Micrarchaeota</taxon>
        <taxon>Candidatus Micrarchaeia</taxon>
        <taxon>Candidatus Micrarchaeales</taxon>
        <taxon>Candidatus Micrarchaeaceae</taxon>
        <taxon>Candidatus Micrarchaeum</taxon>
    </lineage>
</organism>
<sequence length="840" mass="95036">MDADVKDIFDLAYENALARRAHVDSNYIDALNHGIEVALGKKDAADLSVEAGKLDSVLLALESINSICEAKAYSESLEFFPVRHSISRDTKRKSMVTIRLRAGEAKFKTPDSAKPANSSATTIERNVHETVAQVTARPKKETPGAMGFAEVVNSSYEKIAEHYKRLSKEEYGIEFKVPEVRMFSDDKAEPDNESKFKAGVLGYYKDSENTIHLTRALYEKYLLNDTSIRNEDIYLTLEHELGHAFATQMGYDKTYGLRGEYYGSSRLRYRGIRDIVASEFLANLFGARIDIEIKGASPTNKALADELLNQATLDYLYKDTDAAKIYFDTLLKKSKELMDKHAEIKTEFKKKKRDYTDNGGEIDLGYFKTYLLEATAEAITYLKFIEDGLSALEIYGGPVLGAVKALEEGMSFDRLVSKASKNIKSLKYVKEYFPGAAAVEYSSLYSSFDLFESLGPYMTDVLGLSTDQNKNLNPEKRMRDELEKCEDAIGGMEGYFKRMERVGRDMYENEKKVLGEMERLKKELNGALPGPGGNKVQAANADMQMYNMLDNSAIELHDIARRLESEFNGASAKEKLQDKAFLYSLLDDLGKMVLRDLNGMMRLAAGDAWIDLKPSDFKVGEDIDVPVSLGILGIYKSKSFRVDPFEGIKNLIEPMERYEGNISERTAYDLVRHLYQLVVHEGFHAVQNERLNSEKQVNRVLHGKDTDIFIEGGAHFVERYVKALIEARERDRIRSADDIKHMFLDEFNLSSVAKLLDEKPRSIAGKLHKYSAYDVGMFMFTVRYVANGSFISTLNEIRKMADEDGTGGISNRKLYQMLDRDIENGNVAKLKREIQAYRIK</sequence>
<accession>C7DH46</accession>
<dbReference type="Proteomes" id="UP000332487">
    <property type="component" value="Unassembled WGS sequence"/>
</dbReference>
<reference evidence="1 2" key="2">
    <citation type="journal article" date="2010" name="Proc. Natl. Acad. Sci. U.S.A.">
        <title>Enigmatic, ultrasmall, uncultivated Archaea.</title>
        <authorList>
            <person name="Baker B.J."/>
            <person name="Comolli L.R."/>
            <person name="Dick G.J."/>
            <person name="Hauser L.J."/>
            <person name="Hyatt D."/>
            <person name="Dill B.D."/>
            <person name="Land M.L."/>
            <person name="Verberkmoes N.C."/>
            <person name="Hettich R.L."/>
            <person name="Banfield J.F."/>
        </authorList>
    </citation>
    <scope>NUCLEOTIDE SEQUENCE [LARGE SCALE GENOMIC DNA]</scope>
    <source>
        <strain evidence="1">ARMAN-2</strain>
    </source>
</reference>